<reference evidence="1 2" key="1">
    <citation type="journal article" date="2023" name="Hortic Res">
        <title>Pangenome of water caltrop reveals structural variations and asymmetric subgenome divergence after allopolyploidization.</title>
        <authorList>
            <person name="Zhang X."/>
            <person name="Chen Y."/>
            <person name="Wang L."/>
            <person name="Yuan Y."/>
            <person name="Fang M."/>
            <person name="Shi L."/>
            <person name="Lu R."/>
            <person name="Comes H.P."/>
            <person name="Ma Y."/>
            <person name="Chen Y."/>
            <person name="Huang G."/>
            <person name="Zhou Y."/>
            <person name="Zheng Z."/>
            <person name="Qiu Y."/>
        </authorList>
    </citation>
    <scope>NUCLEOTIDE SEQUENCE [LARGE SCALE GENOMIC DNA]</scope>
    <source>
        <tissue evidence="1">Roots</tissue>
    </source>
</reference>
<gene>
    <name evidence="1" type="ORF">SAY87_004569</name>
</gene>
<name>A0AAN7JPW4_9MYRT</name>
<comment type="caution">
    <text evidence="1">The sequence shown here is derived from an EMBL/GenBank/DDBJ whole genome shotgun (WGS) entry which is preliminary data.</text>
</comment>
<dbReference type="EMBL" id="JAXIOK010000017">
    <property type="protein sequence ID" value="KAK4751087.1"/>
    <property type="molecule type" value="Genomic_DNA"/>
</dbReference>
<protein>
    <submittedName>
        <fullName evidence="1">Uncharacterized protein</fullName>
    </submittedName>
</protein>
<dbReference type="AlphaFoldDB" id="A0AAN7JPW4"/>
<sequence>MATVINDHNIGAGDLYCSTVPTNTSQKYRQGFVFAVLTRHPSERTEAFSVRNLTFHLHGYFERNGNDPRHFPSSPVAVSGVPSHGLRCLTVIIPPDRCKATVPEWGSIPFYSPNQSPELLRYGRNFVPVPNLGYLVGGLMFSFRCVAVIARLPPRCEVLQN</sequence>
<proteinExistence type="predicted"/>
<organism evidence="1 2">
    <name type="scientific">Trapa incisa</name>
    <dbReference type="NCBI Taxonomy" id="236973"/>
    <lineage>
        <taxon>Eukaryota</taxon>
        <taxon>Viridiplantae</taxon>
        <taxon>Streptophyta</taxon>
        <taxon>Embryophyta</taxon>
        <taxon>Tracheophyta</taxon>
        <taxon>Spermatophyta</taxon>
        <taxon>Magnoliopsida</taxon>
        <taxon>eudicotyledons</taxon>
        <taxon>Gunneridae</taxon>
        <taxon>Pentapetalae</taxon>
        <taxon>rosids</taxon>
        <taxon>malvids</taxon>
        <taxon>Myrtales</taxon>
        <taxon>Lythraceae</taxon>
        <taxon>Trapa</taxon>
    </lineage>
</organism>
<dbReference type="Proteomes" id="UP001345219">
    <property type="component" value="Chromosome 4"/>
</dbReference>
<accession>A0AAN7JPW4</accession>
<evidence type="ECO:0000313" key="1">
    <source>
        <dbReference type="EMBL" id="KAK4751087.1"/>
    </source>
</evidence>
<keyword evidence="2" id="KW-1185">Reference proteome</keyword>
<evidence type="ECO:0000313" key="2">
    <source>
        <dbReference type="Proteomes" id="UP001345219"/>
    </source>
</evidence>